<dbReference type="OrthoDB" id="9776822at2"/>
<dbReference type="CDD" id="cd01166">
    <property type="entry name" value="KdgK"/>
    <property type="match status" value="1"/>
</dbReference>
<dbReference type="Gene3D" id="3.40.1190.20">
    <property type="match status" value="1"/>
</dbReference>
<feature type="domain" description="Carbohydrate kinase PfkB" evidence="4">
    <location>
        <begin position="19"/>
        <end position="295"/>
    </location>
</feature>
<dbReference type="Proteomes" id="UP000305471">
    <property type="component" value="Unassembled WGS sequence"/>
</dbReference>
<dbReference type="EMBL" id="SWCO01000005">
    <property type="protein sequence ID" value="TKB03025.1"/>
    <property type="molecule type" value="Genomic_DNA"/>
</dbReference>
<dbReference type="PANTHER" id="PTHR43085">
    <property type="entry name" value="HEXOKINASE FAMILY MEMBER"/>
    <property type="match status" value="1"/>
</dbReference>
<name>A0A4U0ZGE3_9ALTE</name>
<keyword evidence="2" id="KW-0808">Transferase</keyword>
<keyword evidence="3 5" id="KW-0418">Kinase</keyword>
<dbReference type="GO" id="GO:0042840">
    <property type="term" value="P:D-glucuronate catabolic process"/>
    <property type="evidence" value="ECO:0007669"/>
    <property type="project" value="TreeGrafter"/>
</dbReference>
<dbReference type="SUPFAM" id="SSF53613">
    <property type="entry name" value="Ribokinase-like"/>
    <property type="match status" value="1"/>
</dbReference>
<gene>
    <name evidence="5" type="ORF">E5672_08175</name>
</gene>
<protein>
    <submittedName>
        <fullName evidence="5">Sugar kinase</fullName>
    </submittedName>
</protein>
<dbReference type="Pfam" id="PF00294">
    <property type="entry name" value="PfkB"/>
    <property type="match status" value="1"/>
</dbReference>
<keyword evidence="6" id="KW-1185">Reference proteome</keyword>
<dbReference type="GO" id="GO:0019698">
    <property type="term" value="P:D-galacturonate catabolic process"/>
    <property type="evidence" value="ECO:0007669"/>
    <property type="project" value="TreeGrafter"/>
</dbReference>
<dbReference type="AlphaFoldDB" id="A0A4U0ZGE3"/>
<dbReference type="InterPro" id="IPR050306">
    <property type="entry name" value="PfkB_Carbo_kinase"/>
</dbReference>
<evidence type="ECO:0000256" key="1">
    <source>
        <dbReference type="ARBA" id="ARBA00010688"/>
    </source>
</evidence>
<proteinExistence type="inferred from homology"/>
<dbReference type="InterPro" id="IPR011611">
    <property type="entry name" value="PfkB_dom"/>
</dbReference>
<accession>A0A4U0ZGE3</accession>
<dbReference type="RefSeq" id="WP_136781752.1">
    <property type="nucleotide sequence ID" value="NZ_SWCO01000005.1"/>
</dbReference>
<dbReference type="GO" id="GO:0006974">
    <property type="term" value="P:DNA damage response"/>
    <property type="evidence" value="ECO:0007669"/>
    <property type="project" value="TreeGrafter"/>
</dbReference>
<evidence type="ECO:0000313" key="5">
    <source>
        <dbReference type="EMBL" id="TKB03025.1"/>
    </source>
</evidence>
<evidence type="ECO:0000256" key="2">
    <source>
        <dbReference type="ARBA" id="ARBA00022679"/>
    </source>
</evidence>
<comment type="similarity">
    <text evidence="1">Belongs to the carbohydrate kinase PfkB family.</text>
</comment>
<dbReference type="GO" id="GO:0008673">
    <property type="term" value="F:2-dehydro-3-deoxygluconokinase activity"/>
    <property type="evidence" value="ECO:0007669"/>
    <property type="project" value="TreeGrafter"/>
</dbReference>
<evidence type="ECO:0000313" key="6">
    <source>
        <dbReference type="Proteomes" id="UP000305471"/>
    </source>
</evidence>
<organism evidence="5 6">
    <name type="scientific">Alteromonas portus</name>
    <dbReference type="NCBI Taxonomy" id="2565549"/>
    <lineage>
        <taxon>Bacteria</taxon>
        <taxon>Pseudomonadati</taxon>
        <taxon>Pseudomonadota</taxon>
        <taxon>Gammaproteobacteria</taxon>
        <taxon>Alteromonadales</taxon>
        <taxon>Alteromonadaceae</taxon>
        <taxon>Alteromonas/Salinimonas group</taxon>
        <taxon>Alteromonas</taxon>
    </lineage>
</organism>
<dbReference type="InterPro" id="IPR029056">
    <property type="entry name" value="Ribokinase-like"/>
</dbReference>
<comment type="caution">
    <text evidence="5">The sequence shown here is derived from an EMBL/GenBank/DDBJ whole genome shotgun (WGS) entry which is preliminary data.</text>
</comment>
<sequence>MRVGFIGECMAELKKVNGVLEEGFAGDTFNSAVYLKRTFPQLDSYFVSAVGSDALSKEMVDFAQSESINTRFLFTHPEKHIGLYKIYTDAQGERSFTYWRNDSAAKCLMSQLTNDDTASLTALDLVLFSGISLAILNKEDLPQFWRLLTTLKESGTQIVFDMNHRPALWKGRDDATVLYEKAFEIADIALPGLEDFNFLYGFETVEEIIDFLAPFSFKQLVIKNGSSAVTLVNEKGEVSVVGLTPVTHVVDTTSAGDAFNGVFLGAYLTGESPKASVEKAAKCAGFVIQHPGAIVDKAAYAELVSSIA</sequence>
<evidence type="ECO:0000256" key="3">
    <source>
        <dbReference type="ARBA" id="ARBA00022777"/>
    </source>
</evidence>
<evidence type="ECO:0000259" key="4">
    <source>
        <dbReference type="Pfam" id="PF00294"/>
    </source>
</evidence>
<reference evidence="5 6" key="1">
    <citation type="submission" date="2019-04" db="EMBL/GenBank/DDBJ databases">
        <title>Alteromonas portus sp. nov., an alginate lyase-excreting marine bacterium.</title>
        <authorList>
            <person name="Huang H."/>
            <person name="Mo K."/>
            <person name="Bao S."/>
        </authorList>
    </citation>
    <scope>NUCLEOTIDE SEQUENCE [LARGE SCALE GENOMIC DNA]</scope>
    <source>
        <strain evidence="5 6">HB161718</strain>
    </source>
</reference>
<dbReference type="GO" id="GO:0005829">
    <property type="term" value="C:cytosol"/>
    <property type="evidence" value="ECO:0007669"/>
    <property type="project" value="TreeGrafter"/>
</dbReference>
<dbReference type="PANTHER" id="PTHR43085:SF15">
    <property type="entry name" value="2-DEHYDRO-3-DEOXYGLUCONOKINASE"/>
    <property type="match status" value="1"/>
</dbReference>